<dbReference type="Pfam" id="PF23858">
    <property type="entry name" value="DUF7220"/>
    <property type="match status" value="1"/>
</dbReference>
<keyword evidence="1" id="KW-1133">Transmembrane helix</keyword>
<evidence type="ECO:0000256" key="1">
    <source>
        <dbReference type="SAM" id="Phobius"/>
    </source>
</evidence>
<dbReference type="EMBL" id="JAGSPD010000003">
    <property type="protein sequence ID" value="MBV7268394.1"/>
    <property type="molecule type" value="Genomic_DNA"/>
</dbReference>
<feature type="transmembrane region" description="Helical" evidence="1">
    <location>
        <begin position="46"/>
        <end position="65"/>
    </location>
</feature>
<dbReference type="InterPro" id="IPR055644">
    <property type="entry name" value="DUF7220"/>
</dbReference>
<evidence type="ECO:0000313" key="2">
    <source>
        <dbReference type="EMBL" id="MBV7268394.1"/>
    </source>
</evidence>
<dbReference type="RefSeq" id="WP_218544949.1">
    <property type="nucleotide sequence ID" value="NZ_JAGSPD010000003.1"/>
</dbReference>
<keyword evidence="1" id="KW-0472">Membrane</keyword>
<accession>A0A9X1F704</accession>
<keyword evidence="3" id="KW-1185">Reference proteome</keyword>
<comment type="caution">
    <text evidence="2">The sequence shown here is derived from an EMBL/GenBank/DDBJ whole genome shotgun (WGS) entry which is preliminary data.</text>
</comment>
<sequence>MSQTKKQSLKEAVTNTAVGFVISYLSTFAIFPLVGFHSNPSKNLVITIYFTIISILRSYVIRRWFNNKVQSIRN</sequence>
<protein>
    <submittedName>
        <fullName evidence="2">Uncharacterized protein</fullName>
    </submittedName>
</protein>
<evidence type="ECO:0000313" key="3">
    <source>
        <dbReference type="Proteomes" id="UP001138894"/>
    </source>
</evidence>
<proteinExistence type="predicted"/>
<name>A0A9X1F704_9FLAO</name>
<gene>
    <name evidence="2" type="ORF">KCG49_04195</name>
</gene>
<feature type="transmembrane region" description="Helical" evidence="1">
    <location>
        <begin position="12"/>
        <end position="34"/>
    </location>
</feature>
<dbReference type="AlphaFoldDB" id="A0A9X1F704"/>
<organism evidence="2 3">
    <name type="scientific">Winogradskyella luteola</name>
    <dbReference type="NCBI Taxonomy" id="2828330"/>
    <lineage>
        <taxon>Bacteria</taxon>
        <taxon>Pseudomonadati</taxon>
        <taxon>Bacteroidota</taxon>
        <taxon>Flavobacteriia</taxon>
        <taxon>Flavobacteriales</taxon>
        <taxon>Flavobacteriaceae</taxon>
        <taxon>Winogradskyella</taxon>
    </lineage>
</organism>
<keyword evidence="1" id="KW-0812">Transmembrane</keyword>
<reference evidence="2" key="1">
    <citation type="submission" date="2021-04" db="EMBL/GenBank/DDBJ databases">
        <authorList>
            <person name="Pira H."/>
            <person name="Risdian C."/>
            <person name="Wink J."/>
        </authorList>
    </citation>
    <scope>NUCLEOTIDE SEQUENCE</scope>
    <source>
        <strain evidence="2">WHY3</strain>
    </source>
</reference>
<dbReference type="Proteomes" id="UP001138894">
    <property type="component" value="Unassembled WGS sequence"/>
</dbReference>